<accession>A0A645FYU1</accession>
<evidence type="ECO:0000313" key="2">
    <source>
        <dbReference type="EMBL" id="MPN19595.1"/>
    </source>
</evidence>
<reference evidence="2" key="1">
    <citation type="submission" date="2019-08" db="EMBL/GenBank/DDBJ databases">
        <authorList>
            <person name="Kucharzyk K."/>
            <person name="Murdoch R.W."/>
            <person name="Higgins S."/>
            <person name="Loffler F."/>
        </authorList>
    </citation>
    <scope>NUCLEOTIDE SEQUENCE</scope>
</reference>
<feature type="region of interest" description="Disordered" evidence="1">
    <location>
        <begin position="1"/>
        <end position="23"/>
    </location>
</feature>
<sequence length="188" mass="20211">MVVQPHAGGPAAHEQRDLGTGPAQVVEERRYRVPREGDTRMQLGEEALLVGILQLAVLYPAEADPEHGDAPDLECVVAVVDLAKLVEHVAEKLLRKHDVGPILEVHRRCRDGAACLLLQGDVPAADDVSDGGPVDRKPPVPVAAAADPCPDGIPVAVLSVCDDDGILRPLDGQDLFWNRHEDPLFFIV</sequence>
<name>A0A645FYU1_9ZZZZ</name>
<dbReference type="AlphaFoldDB" id="A0A645FYU1"/>
<proteinExistence type="predicted"/>
<dbReference type="EMBL" id="VSSQ01067184">
    <property type="protein sequence ID" value="MPN19595.1"/>
    <property type="molecule type" value="Genomic_DNA"/>
</dbReference>
<comment type="caution">
    <text evidence="2">The sequence shown here is derived from an EMBL/GenBank/DDBJ whole genome shotgun (WGS) entry which is preliminary data.</text>
</comment>
<evidence type="ECO:0000256" key="1">
    <source>
        <dbReference type="SAM" id="MobiDB-lite"/>
    </source>
</evidence>
<organism evidence="2">
    <name type="scientific">bioreactor metagenome</name>
    <dbReference type="NCBI Taxonomy" id="1076179"/>
    <lineage>
        <taxon>unclassified sequences</taxon>
        <taxon>metagenomes</taxon>
        <taxon>ecological metagenomes</taxon>
    </lineage>
</organism>
<gene>
    <name evidence="2" type="ORF">SDC9_166967</name>
</gene>
<protein>
    <submittedName>
        <fullName evidence="2">Uncharacterized protein</fullName>
    </submittedName>
</protein>